<protein>
    <submittedName>
        <fullName evidence="4">Flavin reductase (DIM6/NTAB) family NADH-FMN oxidoreductase RutF</fullName>
    </submittedName>
</protein>
<dbReference type="GO" id="GO:0010181">
    <property type="term" value="F:FMN binding"/>
    <property type="evidence" value="ECO:0007669"/>
    <property type="project" value="InterPro"/>
</dbReference>
<gene>
    <name evidence="4" type="ORF">HNR30_001454</name>
</gene>
<evidence type="ECO:0000259" key="3">
    <source>
        <dbReference type="SMART" id="SM00903"/>
    </source>
</evidence>
<accession>A0A7W0CFC7</accession>
<keyword evidence="2" id="KW-0560">Oxidoreductase</keyword>
<evidence type="ECO:0000256" key="2">
    <source>
        <dbReference type="ARBA" id="ARBA00023002"/>
    </source>
</evidence>
<comment type="caution">
    <text evidence="4">The sequence shown here is derived from an EMBL/GenBank/DDBJ whole genome shotgun (WGS) entry which is preliminary data.</text>
</comment>
<comment type="similarity">
    <text evidence="1">Belongs to the non-flavoprotein flavin reductase family.</text>
</comment>
<dbReference type="AlphaFoldDB" id="A0A7W0CFC7"/>
<evidence type="ECO:0000313" key="4">
    <source>
        <dbReference type="EMBL" id="MBA2890119.1"/>
    </source>
</evidence>
<dbReference type="GO" id="GO:0042602">
    <property type="term" value="F:riboflavin reductase (NADPH) activity"/>
    <property type="evidence" value="ECO:0007669"/>
    <property type="project" value="TreeGrafter"/>
</dbReference>
<dbReference type="Pfam" id="PF01613">
    <property type="entry name" value="Flavin_Reduct"/>
    <property type="match status" value="1"/>
</dbReference>
<dbReference type="Gene3D" id="2.30.110.10">
    <property type="entry name" value="Electron Transport, Fmn-binding Protein, Chain A"/>
    <property type="match status" value="1"/>
</dbReference>
<dbReference type="InterPro" id="IPR012349">
    <property type="entry name" value="Split_barrel_FMN-bd"/>
</dbReference>
<feature type="domain" description="Flavin reductase like" evidence="3">
    <location>
        <begin position="10"/>
        <end position="152"/>
    </location>
</feature>
<keyword evidence="5" id="KW-1185">Reference proteome</keyword>
<reference evidence="4 5" key="1">
    <citation type="submission" date="2020-07" db="EMBL/GenBank/DDBJ databases">
        <title>Genomic Encyclopedia of Type Strains, Phase IV (KMG-IV): sequencing the most valuable type-strain genomes for metagenomic binning, comparative biology and taxonomic classification.</title>
        <authorList>
            <person name="Goeker M."/>
        </authorList>
    </citation>
    <scope>NUCLEOTIDE SEQUENCE [LARGE SCALE GENOMIC DNA]</scope>
    <source>
        <strain evidence="4 5">DSM 45533</strain>
    </source>
</reference>
<dbReference type="SUPFAM" id="SSF50475">
    <property type="entry name" value="FMN-binding split barrel"/>
    <property type="match status" value="1"/>
</dbReference>
<organism evidence="4 5">
    <name type="scientific">Nonomuraea soli</name>
    <dbReference type="NCBI Taxonomy" id="1032476"/>
    <lineage>
        <taxon>Bacteria</taxon>
        <taxon>Bacillati</taxon>
        <taxon>Actinomycetota</taxon>
        <taxon>Actinomycetes</taxon>
        <taxon>Streptosporangiales</taxon>
        <taxon>Streptosporangiaceae</taxon>
        <taxon>Nonomuraea</taxon>
    </lineage>
</organism>
<evidence type="ECO:0000313" key="5">
    <source>
        <dbReference type="Proteomes" id="UP000530928"/>
    </source>
</evidence>
<dbReference type="InterPro" id="IPR050268">
    <property type="entry name" value="NADH-dep_flavin_reductase"/>
</dbReference>
<dbReference type="Proteomes" id="UP000530928">
    <property type="component" value="Unassembled WGS sequence"/>
</dbReference>
<dbReference type="InterPro" id="IPR002563">
    <property type="entry name" value="Flavin_Rdtase-like_dom"/>
</dbReference>
<evidence type="ECO:0000256" key="1">
    <source>
        <dbReference type="ARBA" id="ARBA00008898"/>
    </source>
</evidence>
<name>A0A7W0CFC7_9ACTN</name>
<dbReference type="PANTHER" id="PTHR30466:SF11">
    <property type="entry name" value="FLAVIN-DEPENDENT MONOOXYGENASE, REDUCTASE SUBUNIT HSAB"/>
    <property type="match status" value="1"/>
</dbReference>
<dbReference type="EMBL" id="JACDUR010000001">
    <property type="protein sequence ID" value="MBA2890119.1"/>
    <property type="molecule type" value="Genomic_DNA"/>
</dbReference>
<sequence>MDHRDFRRVLGAYTTGVVVITAATPEGPQGFAVNSFISVSLDPPLVAFCVAHTSSTWPRMRDCDGFAVSVLCAEQEDVCRRFATKGADRFSALPWAPAPSGHPVLEGSLGWLDCELEAAHPAGDHDLIVLRVTAMGDGDGQPLVFHRGRFTRLADTATTEARFNREAEPDYETPFFAVIAARLARETTSGQS</sequence>
<dbReference type="SMART" id="SM00903">
    <property type="entry name" value="Flavin_Reduct"/>
    <property type="match status" value="1"/>
</dbReference>
<dbReference type="PANTHER" id="PTHR30466">
    <property type="entry name" value="FLAVIN REDUCTASE"/>
    <property type="match status" value="1"/>
</dbReference>
<proteinExistence type="inferred from homology"/>
<dbReference type="RefSeq" id="WP_181608839.1">
    <property type="nucleotide sequence ID" value="NZ_BAABAM010000001.1"/>
</dbReference>